<evidence type="ECO:0000313" key="2">
    <source>
        <dbReference type="Proteomes" id="UP000693725"/>
    </source>
</evidence>
<name>A0A8F3E8R4_9CAUD</name>
<dbReference type="EMBL" id="MW862992">
    <property type="protein sequence ID" value="QWY82832.1"/>
    <property type="molecule type" value="Genomic_DNA"/>
</dbReference>
<reference evidence="1" key="1">
    <citation type="submission" date="2021-04" db="EMBL/GenBank/DDBJ databases">
        <authorList>
            <person name="Edwards E.G."/>
            <person name="Siddiqui F.A."/>
            <person name="Anastasi R.E."/>
            <person name="Conroy D.J."/>
            <person name="Gerton T.J."/>
            <person name="Laizure I.E."/>
            <person name="Reynolds J.D."/>
            <person name="Ulker M."/>
            <person name="Ouellette S.K."/>
            <person name="Duggan K.O."/>
            <person name="Johnson K.C."/>
            <person name="MacLea K.S."/>
            <person name="Garlena R.A."/>
            <person name="Russell D.A."/>
            <person name="Jacobs-Sera D."/>
            <person name="Hatfull G.F."/>
        </authorList>
    </citation>
    <scope>NUCLEOTIDE SEQUENCE</scope>
</reference>
<evidence type="ECO:0000313" key="1">
    <source>
        <dbReference type="EMBL" id="QWY82832.1"/>
    </source>
</evidence>
<dbReference type="GeneID" id="77932350"/>
<dbReference type="Proteomes" id="UP000693725">
    <property type="component" value="Segment"/>
</dbReference>
<gene>
    <name evidence="1" type="primary">92</name>
    <name evidence="1" type="ORF">SEA_SILENTRX_92</name>
</gene>
<dbReference type="KEGG" id="vg:77932350"/>
<protein>
    <submittedName>
        <fullName evidence="1">Uncharacterized protein</fullName>
    </submittedName>
</protein>
<proteinExistence type="predicted"/>
<organism evidence="1 2">
    <name type="scientific">Arthrobacter phage SilentRX</name>
    <dbReference type="NCBI Taxonomy" id="2836091"/>
    <lineage>
        <taxon>Viruses</taxon>
        <taxon>Duplodnaviria</taxon>
        <taxon>Heunggongvirae</taxon>
        <taxon>Uroviricota</taxon>
        <taxon>Caudoviricetes</taxon>
        <taxon>Silentrexvirus</taxon>
        <taxon>Silentrexvirus silentrx</taxon>
    </lineage>
</organism>
<sequence length="96" mass="10506">MRASRKDCDNVVLQIQMRAKALGLLPPEAQMHFIPGSTANGHAPRVDVSSDGHRTLDLVSFLPDFNQGRNTTTTEAYSLLCATNKALAAVERMHND</sequence>
<accession>A0A8F3E8R4</accession>
<dbReference type="RefSeq" id="YP_010656473.1">
    <property type="nucleotide sequence ID" value="NC_070838.1"/>
</dbReference>
<keyword evidence="2" id="KW-1185">Reference proteome</keyword>